<evidence type="ECO:0000313" key="2">
    <source>
        <dbReference type="EMBL" id="GEN79116.1"/>
    </source>
</evidence>
<feature type="domain" description="Serine aminopeptidase S33" evidence="1">
    <location>
        <begin position="42"/>
        <end position="193"/>
    </location>
</feature>
<dbReference type="PANTHER" id="PTHR43194">
    <property type="entry name" value="HYDROLASE ALPHA/BETA FOLD FAMILY"/>
    <property type="match status" value="1"/>
</dbReference>
<dbReference type="OrthoDB" id="9801217at2"/>
<evidence type="ECO:0000313" key="3">
    <source>
        <dbReference type="Proteomes" id="UP000321484"/>
    </source>
</evidence>
<evidence type="ECO:0000259" key="1">
    <source>
        <dbReference type="Pfam" id="PF12146"/>
    </source>
</evidence>
<protein>
    <submittedName>
        <fullName evidence="2">Alpha/beta hydrolase</fullName>
    </submittedName>
</protein>
<dbReference type="GO" id="GO:0016787">
    <property type="term" value="F:hydrolase activity"/>
    <property type="evidence" value="ECO:0007669"/>
    <property type="project" value="UniProtKB-KW"/>
</dbReference>
<dbReference type="InterPro" id="IPR050228">
    <property type="entry name" value="Carboxylesterase_BioH"/>
</dbReference>
<dbReference type="EMBL" id="BJYK01000001">
    <property type="protein sequence ID" value="GEN79116.1"/>
    <property type="molecule type" value="Genomic_DNA"/>
</dbReference>
<dbReference type="Pfam" id="PF12146">
    <property type="entry name" value="Hydrolase_4"/>
    <property type="match status" value="1"/>
</dbReference>
<accession>A0A511YVE6</accession>
<dbReference type="PANTHER" id="PTHR43194:SF2">
    <property type="entry name" value="PEROXISOMAL MEMBRANE PROTEIN LPX1"/>
    <property type="match status" value="1"/>
</dbReference>
<gene>
    <name evidence="2" type="ORF">AFE02nite_08500</name>
</gene>
<comment type="caution">
    <text evidence="2">The sequence shown here is derived from an EMBL/GenBank/DDBJ whole genome shotgun (WGS) entry which is preliminary data.</text>
</comment>
<dbReference type="RefSeq" id="WP_034245572.1">
    <property type="nucleotide sequence ID" value="NZ_BJYK01000001.1"/>
</dbReference>
<dbReference type="Proteomes" id="UP000321484">
    <property type="component" value="Unassembled WGS sequence"/>
</dbReference>
<reference evidence="2 3" key="1">
    <citation type="submission" date="2019-07" db="EMBL/GenBank/DDBJ databases">
        <title>Whole genome shotgun sequence of Actinotalea fermentans NBRC 105374.</title>
        <authorList>
            <person name="Hosoyama A."/>
            <person name="Uohara A."/>
            <person name="Ohji S."/>
            <person name="Ichikawa N."/>
        </authorList>
    </citation>
    <scope>NUCLEOTIDE SEQUENCE [LARGE SCALE GENOMIC DNA]</scope>
    <source>
        <strain evidence="2 3">NBRC 105374</strain>
    </source>
</reference>
<dbReference type="InterPro" id="IPR022742">
    <property type="entry name" value="Hydrolase_4"/>
</dbReference>
<dbReference type="Gene3D" id="3.40.50.1820">
    <property type="entry name" value="alpha/beta hydrolase"/>
    <property type="match status" value="1"/>
</dbReference>
<dbReference type="AlphaFoldDB" id="A0A511YVE6"/>
<sequence>MGWSPDDVPGWERLTVPVGAGDDVVTVVRAAPAAVAGTSGTDARPAVLLLHGYNDYVFQAHVADALGARGYACYGVDLRRCGRSTRPGQVPHFTTDLAEYRADLDAALDVVRGAGHPWVAVAGHSTGGLTGALWAAARRDAGGPDALVLNSPWLRLNGGRARRAWQAAVVGVVGRLAPLRVVERGGGSAYQRQLHVANGGRWTYDLGLKPPGGFPVRAGWLRAVVAGQRTVARGLRLEVPVLVCTSASGGPNRDDNPDLGRQDTVLDPAHTWRLAPRLGTDVTVVRIEDGVHDLSLSADGPRDRYLSAVLDWLDARASARR</sequence>
<name>A0A511YVE6_9CELL</name>
<dbReference type="InterPro" id="IPR029058">
    <property type="entry name" value="AB_hydrolase_fold"/>
</dbReference>
<proteinExistence type="predicted"/>
<dbReference type="SUPFAM" id="SSF53474">
    <property type="entry name" value="alpha/beta-Hydrolases"/>
    <property type="match status" value="1"/>
</dbReference>
<organism evidence="2 3">
    <name type="scientific">Actinotalea fermentans</name>
    <dbReference type="NCBI Taxonomy" id="43671"/>
    <lineage>
        <taxon>Bacteria</taxon>
        <taxon>Bacillati</taxon>
        <taxon>Actinomycetota</taxon>
        <taxon>Actinomycetes</taxon>
        <taxon>Micrococcales</taxon>
        <taxon>Cellulomonadaceae</taxon>
        <taxon>Actinotalea</taxon>
    </lineage>
</organism>
<keyword evidence="3" id="KW-1185">Reference proteome</keyword>
<keyword evidence="2" id="KW-0378">Hydrolase</keyword>